<comment type="caution">
    <text evidence="2">The sequence shown here is derived from an EMBL/GenBank/DDBJ whole genome shotgun (WGS) entry which is preliminary data.</text>
</comment>
<accession>A0A1F4XSA0</accession>
<evidence type="ECO:0000313" key="3">
    <source>
        <dbReference type="Proteomes" id="UP000178091"/>
    </source>
</evidence>
<sequence>MSEYMTLFVLFVLFVIGVVLMTWGFRINFENEKFVGDAGSDSNDVFAGFPTSAVGFILVMGSLLYFMFGDI</sequence>
<name>A0A1F4XSA0_9BACT</name>
<keyword evidence="1" id="KW-0812">Transmembrane</keyword>
<dbReference type="AlphaFoldDB" id="A0A1F4XSA0"/>
<keyword evidence="1" id="KW-1133">Transmembrane helix</keyword>
<proteinExistence type="predicted"/>
<reference evidence="2 3" key="1">
    <citation type="journal article" date="2016" name="Nat. Commun.">
        <title>Thousands of microbial genomes shed light on interconnected biogeochemical processes in an aquifer system.</title>
        <authorList>
            <person name="Anantharaman K."/>
            <person name="Brown C.T."/>
            <person name="Hug L.A."/>
            <person name="Sharon I."/>
            <person name="Castelle C.J."/>
            <person name="Probst A.J."/>
            <person name="Thomas B.C."/>
            <person name="Singh A."/>
            <person name="Wilkins M.J."/>
            <person name="Karaoz U."/>
            <person name="Brodie E.L."/>
            <person name="Williams K.H."/>
            <person name="Hubbard S.S."/>
            <person name="Banfield J.F."/>
        </authorList>
    </citation>
    <scope>NUCLEOTIDE SEQUENCE [LARGE SCALE GENOMIC DNA]</scope>
</reference>
<gene>
    <name evidence="2" type="ORF">A3F55_01045</name>
</gene>
<feature type="transmembrane region" description="Helical" evidence="1">
    <location>
        <begin position="45"/>
        <end position="68"/>
    </location>
</feature>
<keyword evidence="1" id="KW-0472">Membrane</keyword>
<protein>
    <submittedName>
        <fullName evidence="2">Uncharacterized protein</fullName>
    </submittedName>
</protein>
<dbReference type="EMBL" id="MEWW01000014">
    <property type="protein sequence ID" value="OGC84545.1"/>
    <property type="molecule type" value="Genomic_DNA"/>
</dbReference>
<feature type="transmembrane region" description="Helical" evidence="1">
    <location>
        <begin position="7"/>
        <end position="25"/>
    </location>
</feature>
<organism evidence="2 3">
    <name type="scientific">Candidatus Adlerbacteria bacterium RIFCSPHIGHO2_12_FULL_53_18</name>
    <dbReference type="NCBI Taxonomy" id="1797242"/>
    <lineage>
        <taxon>Bacteria</taxon>
        <taxon>Candidatus Adleribacteriota</taxon>
    </lineage>
</organism>
<dbReference type="Proteomes" id="UP000178091">
    <property type="component" value="Unassembled WGS sequence"/>
</dbReference>
<evidence type="ECO:0000256" key="1">
    <source>
        <dbReference type="SAM" id="Phobius"/>
    </source>
</evidence>
<evidence type="ECO:0000313" key="2">
    <source>
        <dbReference type="EMBL" id="OGC84545.1"/>
    </source>
</evidence>